<keyword evidence="3" id="KW-1185">Reference proteome</keyword>
<reference evidence="2" key="2">
    <citation type="submission" date="2021-01" db="EMBL/GenBank/DDBJ databases">
        <authorList>
            <person name="Schikora-Tamarit M.A."/>
        </authorList>
    </citation>
    <scope>NUCLEOTIDE SEQUENCE</scope>
    <source>
        <strain evidence="2">CBS6075</strain>
    </source>
</reference>
<comment type="caution">
    <text evidence="2">The sequence shown here is derived from an EMBL/GenBank/DDBJ whole genome shotgun (WGS) entry which is preliminary data.</text>
</comment>
<dbReference type="EMBL" id="JAEUBE010000158">
    <property type="protein sequence ID" value="KAH3668834.1"/>
    <property type="molecule type" value="Genomic_DNA"/>
</dbReference>
<organism evidence="2 3">
    <name type="scientific">Ogataea philodendri</name>
    <dbReference type="NCBI Taxonomy" id="1378263"/>
    <lineage>
        <taxon>Eukaryota</taxon>
        <taxon>Fungi</taxon>
        <taxon>Dikarya</taxon>
        <taxon>Ascomycota</taxon>
        <taxon>Saccharomycotina</taxon>
        <taxon>Pichiomycetes</taxon>
        <taxon>Pichiales</taxon>
        <taxon>Pichiaceae</taxon>
        <taxon>Ogataea</taxon>
    </lineage>
</organism>
<feature type="compositionally biased region" description="Basic and acidic residues" evidence="1">
    <location>
        <begin position="62"/>
        <end position="75"/>
    </location>
</feature>
<dbReference type="AlphaFoldDB" id="A0A9P8PCP3"/>
<dbReference type="RefSeq" id="XP_046063248.1">
    <property type="nucleotide sequence ID" value="XM_046203475.1"/>
</dbReference>
<feature type="region of interest" description="Disordered" evidence="1">
    <location>
        <begin position="106"/>
        <end position="164"/>
    </location>
</feature>
<dbReference type="Proteomes" id="UP000769157">
    <property type="component" value="Unassembled WGS sequence"/>
</dbReference>
<name>A0A9P8PCP3_9ASCO</name>
<sequence>MVLSLKRGSSVNAEQDKENTFSESLSYPARKKPCHLASNKGGLLYTRSCKNSSSEDESSEDESSRRPTTLKDRNRLRNKRRNHRELLKNSLSSPLLDLKISKAVSQYSDDEDSHDSKPCDSRGSTEATSNNGMFSRRSSVVTSPANVSQTVSLEMSPKSRHSLPNSDFAARSRCFEYLVGAIDEAWARYCDATAVDEDEVYGYDGGSAIPQTPNSIALTSDEEEGYKSEISTHTNITEYESDYPAEAPKQATRRVSEVPANVRLQQLKDRLIKTKYYLQDFVDSDNINECLLFWKKWDLIKYATIELVEDDDDDEVIESTIEELESGRYFASIGA</sequence>
<dbReference type="GeneID" id="70234556"/>
<feature type="region of interest" description="Disordered" evidence="1">
    <location>
        <begin position="1"/>
        <end position="88"/>
    </location>
</feature>
<proteinExistence type="predicted"/>
<evidence type="ECO:0000313" key="3">
    <source>
        <dbReference type="Proteomes" id="UP000769157"/>
    </source>
</evidence>
<evidence type="ECO:0000313" key="2">
    <source>
        <dbReference type="EMBL" id="KAH3668834.1"/>
    </source>
</evidence>
<evidence type="ECO:0000256" key="1">
    <source>
        <dbReference type="SAM" id="MobiDB-lite"/>
    </source>
</evidence>
<feature type="compositionally biased region" description="Polar residues" evidence="1">
    <location>
        <begin position="122"/>
        <end position="153"/>
    </location>
</feature>
<accession>A0A9P8PCP3</accession>
<dbReference type="OrthoDB" id="4096201at2759"/>
<protein>
    <submittedName>
        <fullName evidence="2">Uncharacterized protein</fullName>
    </submittedName>
</protein>
<gene>
    <name evidence="2" type="ORF">OGAPHI_002589</name>
</gene>
<reference evidence="2" key="1">
    <citation type="journal article" date="2021" name="Open Biol.">
        <title>Shared evolutionary footprints suggest mitochondrial oxidative damage underlies multiple complex I losses in fungi.</title>
        <authorList>
            <person name="Schikora-Tamarit M.A."/>
            <person name="Marcet-Houben M."/>
            <person name="Nosek J."/>
            <person name="Gabaldon T."/>
        </authorList>
    </citation>
    <scope>NUCLEOTIDE SEQUENCE</scope>
    <source>
        <strain evidence="2">CBS6075</strain>
    </source>
</reference>